<evidence type="ECO:0000256" key="4">
    <source>
        <dbReference type="ARBA" id="ARBA00022801"/>
    </source>
</evidence>
<evidence type="ECO:0000256" key="6">
    <source>
        <dbReference type="ARBA" id="ARBA00029466"/>
    </source>
</evidence>
<dbReference type="InterPro" id="IPR011335">
    <property type="entry name" value="Restrct_endonuc-II-like"/>
</dbReference>
<dbReference type="GO" id="GO:0006298">
    <property type="term" value="P:mismatch repair"/>
    <property type="evidence" value="ECO:0007669"/>
    <property type="project" value="InterPro"/>
</dbReference>
<evidence type="ECO:0000256" key="2">
    <source>
        <dbReference type="ARBA" id="ARBA00022759"/>
    </source>
</evidence>
<dbReference type="eggNOG" id="COG3727">
    <property type="taxonomic scope" value="Bacteria"/>
</dbReference>
<keyword evidence="5" id="KW-0234">DNA repair</keyword>
<comment type="similarity">
    <text evidence="6">Belongs to the Vsr family.</text>
</comment>
<dbReference type="Pfam" id="PF03852">
    <property type="entry name" value="Vsr"/>
    <property type="match status" value="1"/>
</dbReference>
<evidence type="ECO:0000313" key="9">
    <source>
        <dbReference type="Proteomes" id="UP000004691"/>
    </source>
</evidence>
<dbReference type="Proteomes" id="UP000004691">
    <property type="component" value="Unassembled WGS sequence"/>
</dbReference>
<dbReference type="InterPro" id="IPR004603">
    <property type="entry name" value="DNA_mismatch_endonuc_vsr"/>
</dbReference>
<reference evidence="8 9" key="1">
    <citation type="submission" date="2012-01" db="EMBL/GenBank/DDBJ databases">
        <title>Improved High-Quality Draft sequence of Saccharomonospora xinjiangensis XJ-54.</title>
        <authorList>
            <consortium name="US DOE Joint Genome Institute"/>
            <person name="Lucas S."/>
            <person name="Han J."/>
            <person name="Lapidus A."/>
            <person name="Cheng J.-F."/>
            <person name="Goodwin L."/>
            <person name="Pitluck S."/>
            <person name="Peters L."/>
            <person name="Mikhailova N."/>
            <person name="Teshima H."/>
            <person name="Detter J.C."/>
            <person name="Han C."/>
            <person name="Tapia R."/>
            <person name="Land M."/>
            <person name="Hauser L."/>
            <person name="Kyrpides N."/>
            <person name="Ivanova N."/>
            <person name="Pagani I."/>
            <person name="Brambilla E.-M."/>
            <person name="Klenk H.-P."/>
            <person name="Woyke T."/>
        </authorList>
    </citation>
    <scope>NUCLEOTIDE SEQUENCE [LARGE SCALE GENOMIC DNA]</scope>
    <source>
        <strain evidence="8 9">XJ-54</strain>
    </source>
</reference>
<feature type="region of interest" description="Disordered" evidence="7">
    <location>
        <begin position="1"/>
        <end position="48"/>
    </location>
</feature>
<feature type="compositionally biased region" description="Low complexity" evidence="7">
    <location>
        <begin position="121"/>
        <end position="134"/>
    </location>
</feature>
<dbReference type="CDD" id="cd00221">
    <property type="entry name" value="Vsr"/>
    <property type="match status" value="1"/>
</dbReference>
<evidence type="ECO:0000256" key="7">
    <source>
        <dbReference type="SAM" id="MobiDB-lite"/>
    </source>
</evidence>
<feature type="compositionally biased region" description="Basic and acidic residues" evidence="7">
    <location>
        <begin position="24"/>
        <end position="48"/>
    </location>
</feature>
<keyword evidence="4" id="KW-0378">Hydrolase</keyword>
<dbReference type="EMBL" id="JH636049">
    <property type="protein sequence ID" value="EID54298.1"/>
    <property type="molecule type" value="Genomic_DNA"/>
</dbReference>
<dbReference type="OrthoDB" id="9801520at2"/>
<dbReference type="GO" id="GO:0016787">
    <property type="term" value="F:hydrolase activity"/>
    <property type="evidence" value="ECO:0007669"/>
    <property type="project" value="UniProtKB-KW"/>
</dbReference>
<keyword evidence="3" id="KW-0227">DNA damage</keyword>
<keyword evidence="2 8" id="KW-0255">Endonuclease</keyword>
<dbReference type="NCBIfam" id="TIGR00632">
    <property type="entry name" value="vsr"/>
    <property type="match status" value="1"/>
</dbReference>
<keyword evidence="1" id="KW-0540">Nuclease</keyword>
<evidence type="ECO:0000256" key="3">
    <source>
        <dbReference type="ARBA" id="ARBA00022763"/>
    </source>
</evidence>
<feature type="region of interest" description="Disordered" evidence="7">
    <location>
        <begin position="113"/>
        <end position="134"/>
    </location>
</feature>
<sequence>MTSHPLWRDHPPDAAAWKPAPGLSRRERAEEQDRAAGGRDAREIHLPDGKTGHASVALRVFPSGRRIYAYLRWSVLGKTHECYAGEVDALTREDNLAQAWQQIHARGLLDQRGDAAETGESATSAPTSWASTPASRAVMRANRSRDTRPERALRSAIHALGLRYRVATRPVKNVRRTADVVFPRAKVAVFLDGCFWHGCPEHHRPATGATSSFWNTKIEDNKRRDADTDQRLRNAGWDVIRVWEHEDVADAARRIADTLRGKQRP</sequence>
<evidence type="ECO:0000313" key="8">
    <source>
        <dbReference type="EMBL" id="EID54298.1"/>
    </source>
</evidence>
<dbReference type="Gene3D" id="3.40.960.10">
    <property type="entry name" value="VSR Endonuclease"/>
    <property type="match status" value="1"/>
</dbReference>
<dbReference type="HOGENOM" id="CLU_1041653_0_0_11"/>
<evidence type="ECO:0000256" key="5">
    <source>
        <dbReference type="ARBA" id="ARBA00023204"/>
    </source>
</evidence>
<evidence type="ECO:0000256" key="1">
    <source>
        <dbReference type="ARBA" id="ARBA00022722"/>
    </source>
</evidence>
<dbReference type="STRING" id="882086.SacxiDRAFT_2064"/>
<keyword evidence="9" id="KW-1185">Reference proteome</keyword>
<accession>I0V2E5</accession>
<dbReference type="SUPFAM" id="SSF52980">
    <property type="entry name" value="Restriction endonuclease-like"/>
    <property type="match status" value="1"/>
</dbReference>
<dbReference type="GO" id="GO:0004519">
    <property type="term" value="F:endonuclease activity"/>
    <property type="evidence" value="ECO:0007669"/>
    <property type="project" value="UniProtKB-KW"/>
</dbReference>
<protein>
    <submittedName>
        <fullName evidence="8">DNA mismatch endonuclease Vsr</fullName>
    </submittedName>
</protein>
<proteinExistence type="inferred from homology"/>
<dbReference type="AlphaFoldDB" id="I0V2E5"/>
<name>I0V2E5_9PSEU</name>
<organism evidence="8 9">
    <name type="scientific">Saccharomonospora xinjiangensis XJ-54</name>
    <dbReference type="NCBI Taxonomy" id="882086"/>
    <lineage>
        <taxon>Bacteria</taxon>
        <taxon>Bacillati</taxon>
        <taxon>Actinomycetota</taxon>
        <taxon>Actinomycetes</taxon>
        <taxon>Pseudonocardiales</taxon>
        <taxon>Pseudonocardiaceae</taxon>
        <taxon>Saccharomonospora</taxon>
    </lineage>
</organism>
<feature type="compositionally biased region" description="Basic and acidic residues" evidence="7">
    <location>
        <begin position="1"/>
        <end position="12"/>
    </location>
</feature>
<gene>
    <name evidence="8" type="ORF">SacxiDRAFT_2064</name>
</gene>
<dbReference type="RefSeq" id="WP_006238448.1">
    <property type="nucleotide sequence ID" value="NZ_JH636049.1"/>
</dbReference>